<feature type="repeat" description="WD" evidence="6">
    <location>
        <begin position="93"/>
        <end position="134"/>
    </location>
</feature>
<dbReference type="PRINTS" id="PR00320">
    <property type="entry name" value="GPROTEINBRPT"/>
</dbReference>
<evidence type="ECO:0000256" key="3">
    <source>
        <dbReference type="ARBA" id="ARBA00022574"/>
    </source>
</evidence>
<dbReference type="AlphaFoldDB" id="A0A9W8H8K1"/>
<dbReference type="PROSITE" id="PS00678">
    <property type="entry name" value="WD_REPEATS_1"/>
    <property type="match status" value="3"/>
</dbReference>
<dbReference type="SUPFAM" id="SSF50978">
    <property type="entry name" value="WD40 repeat-like"/>
    <property type="match status" value="1"/>
</dbReference>
<dbReference type="Gene3D" id="2.130.10.10">
    <property type="entry name" value="YVTN repeat-like/Quinoprotein amine dehydrogenase"/>
    <property type="match status" value="2"/>
</dbReference>
<dbReference type="GO" id="GO:0071013">
    <property type="term" value="C:catalytic step 2 spliceosome"/>
    <property type="evidence" value="ECO:0007669"/>
    <property type="project" value="TreeGrafter"/>
</dbReference>
<keyword evidence="2" id="KW-0963">Cytoplasm</keyword>
<feature type="repeat" description="WD" evidence="6">
    <location>
        <begin position="51"/>
        <end position="92"/>
    </location>
</feature>
<name>A0A9W8H8K1_9FUNG</name>
<accession>A0A9W8H8K1</accession>
<evidence type="ECO:0000256" key="2">
    <source>
        <dbReference type="ARBA" id="ARBA00022490"/>
    </source>
</evidence>
<gene>
    <name evidence="7" type="ORF">H4R18_004598</name>
</gene>
<dbReference type="GO" id="GO:0000398">
    <property type="term" value="P:mRNA splicing, via spliceosome"/>
    <property type="evidence" value="ECO:0007669"/>
    <property type="project" value="TreeGrafter"/>
</dbReference>
<evidence type="ECO:0000313" key="8">
    <source>
        <dbReference type="Proteomes" id="UP001140217"/>
    </source>
</evidence>
<evidence type="ECO:0000256" key="1">
    <source>
        <dbReference type="ARBA" id="ARBA00004496"/>
    </source>
</evidence>
<dbReference type="CDD" id="cd00200">
    <property type="entry name" value="WD40"/>
    <property type="match status" value="1"/>
</dbReference>
<dbReference type="GO" id="GO:0005737">
    <property type="term" value="C:cytoplasm"/>
    <property type="evidence" value="ECO:0007669"/>
    <property type="project" value="UniProtKB-SubCell"/>
</dbReference>
<dbReference type="OrthoDB" id="1068471at2759"/>
<sequence length="298" mass="30557">MCARVVHRLSRHTGSANAAVFDATGDYVVSGGQDRRVLLSSASSGQLVQSYEGHGWPVQGVAVAPGGAQLASCGGDRLVFVWDVGSAQVSRRLPGHEQRVDCVAFGDTGAVVASGSFDKTVCIWDLRAAAARAPLQVLRESRDGVASLAMAGPEIVAGSIDGCVRTYDLRAGRVLEDALGAAVVSAAPADSAGRLLVVGCMDSAVRLLDRKASPGAGDAVATFTGHKCSEYRIRCDANDAVAVSGSEDGAVYVWDVAGAAQPRSRLSGHTGIVNSVVLHPRSNAMVSAASDGSVIVWG</sequence>
<keyword evidence="4" id="KW-0677">Repeat</keyword>
<dbReference type="Proteomes" id="UP001140217">
    <property type="component" value="Unassembled WGS sequence"/>
</dbReference>
<evidence type="ECO:0000313" key="7">
    <source>
        <dbReference type="EMBL" id="KAJ2778438.1"/>
    </source>
</evidence>
<organism evidence="7 8">
    <name type="scientific">Coemansia javaensis</name>
    <dbReference type="NCBI Taxonomy" id="2761396"/>
    <lineage>
        <taxon>Eukaryota</taxon>
        <taxon>Fungi</taxon>
        <taxon>Fungi incertae sedis</taxon>
        <taxon>Zoopagomycota</taxon>
        <taxon>Kickxellomycotina</taxon>
        <taxon>Kickxellomycetes</taxon>
        <taxon>Kickxellales</taxon>
        <taxon>Kickxellaceae</taxon>
        <taxon>Coemansia</taxon>
    </lineage>
</organism>
<protein>
    <submittedName>
        <fullName evidence="7">Uncharacterized protein</fullName>
    </submittedName>
</protein>
<feature type="repeat" description="WD" evidence="6">
    <location>
        <begin position="223"/>
        <end position="264"/>
    </location>
</feature>
<dbReference type="InterPro" id="IPR036322">
    <property type="entry name" value="WD40_repeat_dom_sf"/>
</dbReference>
<reference evidence="7" key="1">
    <citation type="submission" date="2022-07" db="EMBL/GenBank/DDBJ databases">
        <title>Phylogenomic reconstructions and comparative analyses of Kickxellomycotina fungi.</title>
        <authorList>
            <person name="Reynolds N.K."/>
            <person name="Stajich J.E."/>
            <person name="Barry K."/>
            <person name="Grigoriev I.V."/>
            <person name="Crous P."/>
            <person name="Smith M.E."/>
        </authorList>
    </citation>
    <scope>NUCLEOTIDE SEQUENCE</scope>
    <source>
        <strain evidence="7">NBRC 105414</strain>
    </source>
</reference>
<evidence type="ECO:0000256" key="4">
    <source>
        <dbReference type="ARBA" id="ARBA00022737"/>
    </source>
</evidence>
<proteinExistence type="inferred from homology"/>
<dbReference type="InterPro" id="IPR019775">
    <property type="entry name" value="WD40_repeat_CS"/>
</dbReference>
<dbReference type="PANTHER" id="PTHR22842">
    <property type="entry name" value="WD40 REPEAT PROTEIN"/>
    <property type="match status" value="1"/>
</dbReference>
<feature type="repeat" description="WD" evidence="6">
    <location>
        <begin position="266"/>
        <end position="298"/>
    </location>
</feature>
<dbReference type="InterPro" id="IPR001680">
    <property type="entry name" value="WD40_rpt"/>
</dbReference>
<dbReference type="PANTHER" id="PTHR22842:SF3">
    <property type="entry name" value="WD REPEAT DOMAIN-CONTAINING PROTEIN 83"/>
    <property type="match status" value="1"/>
</dbReference>
<dbReference type="Pfam" id="PF00400">
    <property type="entry name" value="WD40"/>
    <property type="match status" value="5"/>
</dbReference>
<keyword evidence="3 6" id="KW-0853">WD repeat</keyword>
<dbReference type="SMART" id="SM00320">
    <property type="entry name" value="WD40"/>
    <property type="match status" value="7"/>
</dbReference>
<dbReference type="InterPro" id="IPR015943">
    <property type="entry name" value="WD40/YVTN_repeat-like_dom_sf"/>
</dbReference>
<dbReference type="PROSITE" id="PS50082">
    <property type="entry name" value="WD_REPEATS_2"/>
    <property type="match status" value="4"/>
</dbReference>
<dbReference type="EMBL" id="JANBUL010000229">
    <property type="protein sequence ID" value="KAJ2778438.1"/>
    <property type="molecule type" value="Genomic_DNA"/>
</dbReference>
<comment type="caution">
    <text evidence="7">The sequence shown here is derived from an EMBL/GenBank/DDBJ whole genome shotgun (WGS) entry which is preliminary data.</text>
</comment>
<evidence type="ECO:0000256" key="5">
    <source>
        <dbReference type="ARBA" id="ARBA00038145"/>
    </source>
</evidence>
<dbReference type="InterPro" id="IPR051980">
    <property type="entry name" value="WD_repeat_MORG1"/>
</dbReference>
<comment type="similarity">
    <text evidence="5">Belongs to the WD repeat MORG1 family.</text>
</comment>
<dbReference type="InterPro" id="IPR020472">
    <property type="entry name" value="WD40_PAC1"/>
</dbReference>
<comment type="subcellular location">
    <subcellularLocation>
        <location evidence="1">Cytoplasm</location>
    </subcellularLocation>
</comment>
<keyword evidence="8" id="KW-1185">Reference proteome</keyword>
<dbReference type="PROSITE" id="PS50294">
    <property type="entry name" value="WD_REPEATS_REGION"/>
    <property type="match status" value="3"/>
</dbReference>
<evidence type="ECO:0000256" key="6">
    <source>
        <dbReference type="PROSITE-ProRule" id="PRU00221"/>
    </source>
</evidence>